<dbReference type="InterPro" id="IPR006059">
    <property type="entry name" value="SBP"/>
</dbReference>
<dbReference type="SUPFAM" id="SSF53850">
    <property type="entry name" value="Periplasmic binding protein-like II"/>
    <property type="match status" value="1"/>
</dbReference>
<dbReference type="Pfam" id="PF13416">
    <property type="entry name" value="SBP_bac_8"/>
    <property type="match status" value="1"/>
</dbReference>
<keyword evidence="7" id="KW-0449">Lipoprotein</keyword>
<keyword evidence="5" id="KW-0472">Membrane</keyword>
<evidence type="ECO:0000256" key="5">
    <source>
        <dbReference type="ARBA" id="ARBA00023136"/>
    </source>
</evidence>
<organism evidence="8">
    <name type="scientific">Candidatus Caldatribacterium saccharofermentans</name>
    <dbReference type="NCBI Taxonomy" id="1454753"/>
    <lineage>
        <taxon>Bacteria</taxon>
        <taxon>Pseudomonadati</taxon>
        <taxon>Atribacterota</taxon>
        <taxon>Atribacteria</taxon>
        <taxon>Atribacterales</taxon>
        <taxon>Candidatus Caldatribacteriaceae</taxon>
        <taxon>Candidatus Caldatribacterium</taxon>
    </lineage>
</organism>
<evidence type="ECO:0000256" key="3">
    <source>
        <dbReference type="ARBA" id="ARBA00022475"/>
    </source>
</evidence>
<accession>A0A7V4WMC2</accession>
<proteinExistence type="inferred from homology"/>
<evidence type="ECO:0000256" key="2">
    <source>
        <dbReference type="ARBA" id="ARBA00008520"/>
    </source>
</evidence>
<keyword evidence="6" id="KW-0564">Palmitate</keyword>
<evidence type="ECO:0000313" key="8">
    <source>
        <dbReference type="EMBL" id="HGY40292.1"/>
    </source>
</evidence>
<sequence length="356" mass="39820">MGGTGKEDCNYDSGRRLLIQVQDVTTLSAMGVLEPLDTYIDNPSSRVKRADFYPAAFDYSIINGVLYSIPAHMTVYGLIVNKEMLAQAGFDLEDLKTWDDLLKIAEKVTHDEVYAYGYAAGLPRFAWRDAMIAGYSNGVLIADTSPESRGRYIEVLKWYEKLRPYIPPAAVTWSYPDMFRAFCQEQVAMIAAGSFFTANVYAIDPGIVPKSRAIVYPKGPSAERSSAMVANAGWAILRGSKAKDVAWFVIEDLSERDNLAKEAAVVGLPARKDITIDEFAELAGVYYPDIKDANRQLIEDWLSIAANYGVPQAKILRQSEMEVKFQEKMYELLTGTLDAEGFYEKIMADIEEIRKK</sequence>
<name>A0A7V4WMC2_9BACT</name>
<keyword evidence="3" id="KW-1003">Cell membrane</keyword>
<protein>
    <submittedName>
        <fullName evidence="8">Extracellular solute-binding protein</fullName>
    </submittedName>
</protein>
<dbReference type="AlphaFoldDB" id="A0A7V4WMC2"/>
<dbReference type="Gene3D" id="3.40.190.10">
    <property type="entry name" value="Periplasmic binding protein-like II"/>
    <property type="match status" value="1"/>
</dbReference>
<evidence type="ECO:0000256" key="6">
    <source>
        <dbReference type="ARBA" id="ARBA00023139"/>
    </source>
</evidence>
<reference evidence="8" key="1">
    <citation type="journal article" date="2020" name="mSystems">
        <title>Genome- and Community-Level Interaction Insights into Carbon Utilization and Element Cycling Functions of Hydrothermarchaeota in Hydrothermal Sediment.</title>
        <authorList>
            <person name="Zhou Z."/>
            <person name="Liu Y."/>
            <person name="Xu W."/>
            <person name="Pan J."/>
            <person name="Luo Z.H."/>
            <person name="Li M."/>
        </authorList>
    </citation>
    <scope>NUCLEOTIDE SEQUENCE [LARGE SCALE GENOMIC DNA]</scope>
    <source>
        <strain evidence="8">SpSt-82</strain>
    </source>
</reference>
<evidence type="ECO:0000256" key="1">
    <source>
        <dbReference type="ARBA" id="ARBA00004418"/>
    </source>
</evidence>
<keyword evidence="4" id="KW-0732">Signal</keyword>
<dbReference type="PANTHER" id="PTHR43649">
    <property type="entry name" value="ARABINOSE-BINDING PROTEIN-RELATED"/>
    <property type="match status" value="1"/>
</dbReference>
<evidence type="ECO:0000256" key="7">
    <source>
        <dbReference type="ARBA" id="ARBA00023288"/>
    </source>
</evidence>
<dbReference type="InterPro" id="IPR050490">
    <property type="entry name" value="Bact_solute-bd_prot1"/>
</dbReference>
<evidence type="ECO:0000256" key="4">
    <source>
        <dbReference type="ARBA" id="ARBA00022729"/>
    </source>
</evidence>
<dbReference type="PANTHER" id="PTHR43649:SF33">
    <property type="entry name" value="POLYGALACTURONAN_RHAMNOGALACTURONAN-BINDING PROTEIN YTCQ"/>
    <property type="match status" value="1"/>
</dbReference>
<gene>
    <name evidence="8" type="ORF">ENW11_10880</name>
</gene>
<dbReference type="GO" id="GO:0042597">
    <property type="term" value="C:periplasmic space"/>
    <property type="evidence" value="ECO:0007669"/>
    <property type="project" value="UniProtKB-SubCell"/>
</dbReference>
<comment type="similarity">
    <text evidence="2">Belongs to the bacterial solute-binding protein 1 family.</text>
</comment>
<dbReference type="EMBL" id="DTIY01000085">
    <property type="protein sequence ID" value="HGY40292.1"/>
    <property type="molecule type" value="Genomic_DNA"/>
</dbReference>
<comment type="subcellular location">
    <subcellularLocation>
        <location evidence="1">Periplasm</location>
    </subcellularLocation>
</comment>
<comment type="caution">
    <text evidence="8">The sequence shown here is derived from an EMBL/GenBank/DDBJ whole genome shotgun (WGS) entry which is preliminary data.</text>
</comment>